<dbReference type="Proteomes" id="UP001324380">
    <property type="component" value="Chromosome"/>
</dbReference>
<gene>
    <name evidence="4" type="ORF">SNE25_20625</name>
</gene>
<evidence type="ECO:0000313" key="4">
    <source>
        <dbReference type="EMBL" id="WPU91727.1"/>
    </source>
</evidence>
<name>A0ABZ0TEW8_9SPHI</name>
<dbReference type="PANTHER" id="PTHR12151:SF25">
    <property type="entry name" value="LINALOOL DEHYDRATASE_ISOMERASE DOMAIN-CONTAINING PROTEIN"/>
    <property type="match status" value="1"/>
</dbReference>
<sequence>MKKVIYLFMIAVTITACKEKPNKLPIYGNRQAIKRIIDGKPTVDTIYQTIPAFSFINQDSVIISNHLFDGKIYVADFFFTSCPSICPVMHRNLMKVYEKYKGNNEVMLLSHSIDYKYDVPQILKRYATKLGVTGSQWQFVRGPKESIYGLAKNNYLVSVGEDSKAPGGYVHQGYLVLVDKQKRVRGAYDGTKTEQVEQLMSDMDLLLAETKQDQ</sequence>
<dbReference type="PROSITE" id="PS51257">
    <property type="entry name" value="PROKAR_LIPOPROTEIN"/>
    <property type="match status" value="1"/>
</dbReference>
<dbReference type="SUPFAM" id="SSF52833">
    <property type="entry name" value="Thioredoxin-like"/>
    <property type="match status" value="1"/>
</dbReference>
<comment type="similarity">
    <text evidence="1">Belongs to the SCO1/2 family.</text>
</comment>
<dbReference type="RefSeq" id="WP_321560893.1">
    <property type="nucleotide sequence ID" value="NZ_CP139558.1"/>
</dbReference>
<dbReference type="InterPro" id="IPR003782">
    <property type="entry name" value="SCO1/SenC"/>
</dbReference>
<evidence type="ECO:0000259" key="3">
    <source>
        <dbReference type="PROSITE" id="PS51352"/>
    </source>
</evidence>
<evidence type="ECO:0000313" key="5">
    <source>
        <dbReference type="Proteomes" id="UP001324380"/>
    </source>
</evidence>
<evidence type="ECO:0000256" key="1">
    <source>
        <dbReference type="ARBA" id="ARBA00010996"/>
    </source>
</evidence>
<dbReference type="InterPro" id="IPR013766">
    <property type="entry name" value="Thioredoxin_domain"/>
</dbReference>
<keyword evidence="2" id="KW-0186">Copper</keyword>
<dbReference type="InterPro" id="IPR036249">
    <property type="entry name" value="Thioredoxin-like_sf"/>
</dbReference>
<dbReference type="Gene3D" id="3.40.30.10">
    <property type="entry name" value="Glutaredoxin"/>
    <property type="match status" value="1"/>
</dbReference>
<protein>
    <submittedName>
        <fullName evidence="4">SCO family protein</fullName>
    </submittedName>
</protein>
<dbReference type="Pfam" id="PF02630">
    <property type="entry name" value="SCO1-SenC"/>
    <property type="match status" value="1"/>
</dbReference>
<evidence type="ECO:0000256" key="2">
    <source>
        <dbReference type="ARBA" id="ARBA00023008"/>
    </source>
</evidence>
<dbReference type="PROSITE" id="PS51352">
    <property type="entry name" value="THIOREDOXIN_2"/>
    <property type="match status" value="1"/>
</dbReference>
<feature type="domain" description="Thioredoxin" evidence="3">
    <location>
        <begin position="44"/>
        <end position="208"/>
    </location>
</feature>
<reference evidence="4 5" key="1">
    <citation type="submission" date="2023-11" db="EMBL/GenBank/DDBJ databases">
        <title>Analysis of the Genomes of Mucilaginibacter gossypii cycad 4 and M. sabulilitoris SNA2: microbes with the potential for plant growth promotion.</title>
        <authorList>
            <person name="Hirsch A.M."/>
            <person name="Humm E."/>
            <person name="Rubbi M."/>
            <person name="Del Vecchio G."/>
            <person name="Ha S.M."/>
            <person name="Pellegrini M."/>
            <person name="Gunsalus R.P."/>
        </authorList>
    </citation>
    <scope>NUCLEOTIDE SEQUENCE [LARGE SCALE GENOMIC DNA]</scope>
    <source>
        <strain evidence="4 5">SNA2</strain>
    </source>
</reference>
<accession>A0ABZ0TEW8</accession>
<dbReference type="PANTHER" id="PTHR12151">
    <property type="entry name" value="ELECTRON TRANSPORT PROTIN SCO1/SENC FAMILY MEMBER"/>
    <property type="match status" value="1"/>
</dbReference>
<keyword evidence="5" id="KW-1185">Reference proteome</keyword>
<dbReference type="EMBL" id="CP139558">
    <property type="protein sequence ID" value="WPU91727.1"/>
    <property type="molecule type" value="Genomic_DNA"/>
</dbReference>
<dbReference type="CDD" id="cd02968">
    <property type="entry name" value="SCO"/>
    <property type="match status" value="1"/>
</dbReference>
<organism evidence="4 5">
    <name type="scientific">Mucilaginibacter sabulilitoris</name>
    <dbReference type="NCBI Taxonomy" id="1173583"/>
    <lineage>
        <taxon>Bacteria</taxon>
        <taxon>Pseudomonadati</taxon>
        <taxon>Bacteroidota</taxon>
        <taxon>Sphingobacteriia</taxon>
        <taxon>Sphingobacteriales</taxon>
        <taxon>Sphingobacteriaceae</taxon>
        <taxon>Mucilaginibacter</taxon>
    </lineage>
</organism>
<proteinExistence type="inferred from homology"/>